<dbReference type="Gene3D" id="3.40.50.1820">
    <property type="entry name" value="alpha/beta hydrolase"/>
    <property type="match status" value="2"/>
</dbReference>
<gene>
    <name evidence="7" type="ORF">Hypma_016399</name>
</gene>
<feature type="chain" id="PRO_5016803450" evidence="6">
    <location>
        <begin position="25"/>
        <end position="564"/>
    </location>
</feature>
<evidence type="ECO:0000256" key="2">
    <source>
        <dbReference type="ARBA" id="ARBA00022670"/>
    </source>
</evidence>
<feature type="signal peptide" evidence="6">
    <location>
        <begin position="1"/>
        <end position="24"/>
    </location>
</feature>
<keyword evidence="5" id="KW-0325">Glycoprotein</keyword>
<dbReference type="GO" id="GO:0070008">
    <property type="term" value="F:serine-type exopeptidase activity"/>
    <property type="evidence" value="ECO:0007669"/>
    <property type="project" value="InterPro"/>
</dbReference>
<keyword evidence="2" id="KW-0645">Protease</keyword>
<dbReference type="Proteomes" id="UP000076154">
    <property type="component" value="Unassembled WGS sequence"/>
</dbReference>
<accession>A0A369J2Q1</accession>
<reference evidence="7" key="1">
    <citation type="submission" date="2018-04" db="EMBL/GenBank/DDBJ databases">
        <title>Whole genome sequencing of Hypsizygus marmoreus.</title>
        <authorList>
            <person name="Choi I.-G."/>
            <person name="Min B."/>
            <person name="Kim J.-G."/>
            <person name="Kim S."/>
            <person name="Oh Y.-L."/>
            <person name="Kong W.-S."/>
            <person name="Park H."/>
            <person name="Jeong J."/>
            <person name="Song E.-S."/>
        </authorList>
    </citation>
    <scope>NUCLEOTIDE SEQUENCE [LARGE SCALE GENOMIC DNA]</scope>
    <source>
        <strain evidence="7">51987-8</strain>
    </source>
</reference>
<dbReference type="Pfam" id="PF05577">
    <property type="entry name" value="Peptidase_S28"/>
    <property type="match status" value="1"/>
</dbReference>
<protein>
    <submittedName>
        <fullName evidence="7">Extracellular serine carboxypeptidase</fullName>
    </submittedName>
</protein>
<dbReference type="GO" id="GO:0004180">
    <property type="term" value="F:carboxypeptidase activity"/>
    <property type="evidence" value="ECO:0007669"/>
    <property type="project" value="UniProtKB-KW"/>
</dbReference>
<dbReference type="InterPro" id="IPR029058">
    <property type="entry name" value="AB_hydrolase_fold"/>
</dbReference>
<evidence type="ECO:0000256" key="1">
    <source>
        <dbReference type="ARBA" id="ARBA00011079"/>
    </source>
</evidence>
<dbReference type="AlphaFoldDB" id="A0A369J2Q1"/>
<dbReference type="SUPFAM" id="SSF53474">
    <property type="entry name" value="alpha/beta-Hydrolases"/>
    <property type="match status" value="1"/>
</dbReference>
<proteinExistence type="inferred from homology"/>
<dbReference type="InParanoid" id="A0A369J2Q1"/>
<evidence type="ECO:0000256" key="5">
    <source>
        <dbReference type="ARBA" id="ARBA00023180"/>
    </source>
</evidence>
<dbReference type="PANTHER" id="PTHR11010:SF117">
    <property type="entry name" value="SERINE PROTEASE 16"/>
    <property type="match status" value="1"/>
</dbReference>
<dbReference type="PANTHER" id="PTHR11010">
    <property type="entry name" value="PROTEASE S28 PRO-X CARBOXYPEPTIDASE-RELATED"/>
    <property type="match status" value="1"/>
</dbReference>
<name>A0A369J2Q1_HYPMA</name>
<evidence type="ECO:0000256" key="4">
    <source>
        <dbReference type="ARBA" id="ARBA00022801"/>
    </source>
</evidence>
<dbReference type="OrthoDB" id="2130629at2759"/>
<organism evidence="7 8">
    <name type="scientific">Hypsizygus marmoreus</name>
    <name type="common">White beech mushroom</name>
    <name type="synonym">Agaricus marmoreus</name>
    <dbReference type="NCBI Taxonomy" id="39966"/>
    <lineage>
        <taxon>Eukaryota</taxon>
        <taxon>Fungi</taxon>
        <taxon>Dikarya</taxon>
        <taxon>Basidiomycota</taxon>
        <taxon>Agaricomycotina</taxon>
        <taxon>Agaricomycetes</taxon>
        <taxon>Agaricomycetidae</taxon>
        <taxon>Agaricales</taxon>
        <taxon>Tricholomatineae</taxon>
        <taxon>Lyophyllaceae</taxon>
        <taxon>Hypsizygus</taxon>
    </lineage>
</organism>
<keyword evidence="8" id="KW-1185">Reference proteome</keyword>
<evidence type="ECO:0000256" key="6">
    <source>
        <dbReference type="SAM" id="SignalP"/>
    </source>
</evidence>
<evidence type="ECO:0000313" key="7">
    <source>
        <dbReference type="EMBL" id="RDB14917.1"/>
    </source>
</evidence>
<sequence>MAYTAPRYLLHIFSLLSLVFCAHAAPKSDLIRVLGPQGVNLWKLGKTHGSSGSLFAKETHPFIVQDSGTLSSTEATANTDFRARWFEQPLDHFSKTGHTFHQRYWVNDRHYVAGPGTPVIVLDGGETSGEDRLPFLDTGIVEILAQATGGVGVVLEHRYYGASIPVDNFTTDSLRWLTNEQAAADSANFMANVKFDGIEEDLTAPNTPWIYYGGSYAGARAAHMKILYPELVYGSIASSAVTHAALTNWEYMEVIRRAADPKCSSHLESSIVTIDNFLDHRVFAKPLKALFGLKNLTHDDDFVSLIESPLGSWQSKVWNPAVGSTTFDRFCDALNKPFGRLQATADLPFNHSARMVTVAPGLSVDFAIVNYANWIKDHIVSVCPPELTTDDCFGTYDDTQYQDTSLDQDWRLWQFQVCTQWGYFTTAPPDQNAPRIISRRLTLGYESKVCKQAFLPGEHFTVPSLPNITAVNALGDFAIAADRLAFIDGEVDPWRPDTPHSEYAFDRNDTTLRPFKLIPGAVHHWDEYGLPNLLDEPPEIRKIHGEMIYFVMEWLDDWKPPKTA</sequence>
<dbReference type="InterPro" id="IPR008758">
    <property type="entry name" value="Peptidase_S28"/>
</dbReference>
<keyword evidence="3 6" id="KW-0732">Signal</keyword>
<comment type="similarity">
    <text evidence="1">Belongs to the peptidase S28 family.</text>
</comment>
<dbReference type="GO" id="GO:0008239">
    <property type="term" value="F:dipeptidyl-peptidase activity"/>
    <property type="evidence" value="ECO:0007669"/>
    <property type="project" value="TreeGrafter"/>
</dbReference>
<dbReference type="GO" id="GO:0006508">
    <property type="term" value="P:proteolysis"/>
    <property type="evidence" value="ECO:0007669"/>
    <property type="project" value="UniProtKB-KW"/>
</dbReference>
<comment type="caution">
    <text evidence="7">The sequence shown here is derived from an EMBL/GenBank/DDBJ whole genome shotgun (WGS) entry which is preliminary data.</text>
</comment>
<keyword evidence="7" id="KW-0121">Carboxypeptidase</keyword>
<evidence type="ECO:0000313" key="8">
    <source>
        <dbReference type="Proteomes" id="UP000076154"/>
    </source>
</evidence>
<dbReference type="EMBL" id="LUEZ02000096">
    <property type="protein sequence ID" value="RDB14917.1"/>
    <property type="molecule type" value="Genomic_DNA"/>
</dbReference>
<evidence type="ECO:0000256" key="3">
    <source>
        <dbReference type="ARBA" id="ARBA00022729"/>
    </source>
</evidence>
<keyword evidence="4" id="KW-0378">Hydrolase</keyword>